<dbReference type="AlphaFoldDB" id="A0A0V8M4J7"/>
<comment type="caution">
    <text evidence="3">The sequence shown here is derived from an EMBL/GenBank/DDBJ whole genome shotgun (WGS) entry which is preliminary data.</text>
</comment>
<dbReference type="InterPro" id="IPR013766">
    <property type="entry name" value="Thioredoxin_domain"/>
</dbReference>
<dbReference type="Pfam" id="PF00578">
    <property type="entry name" value="AhpC-TSA"/>
    <property type="match status" value="1"/>
</dbReference>
<name>A0A0V8M4J7_9CHLR</name>
<dbReference type="CDD" id="cd02966">
    <property type="entry name" value="TlpA_like_family"/>
    <property type="match status" value="1"/>
</dbReference>
<accession>A0A0V8M4J7</accession>
<organism evidence="3 4">
    <name type="scientific">Dehalococcoides mccartyi</name>
    <dbReference type="NCBI Taxonomy" id="61435"/>
    <lineage>
        <taxon>Bacteria</taxon>
        <taxon>Bacillati</taxon>
        <taxon>Chloroflexota</taxon>
        <taxon>Dehalococcoidia</taxon>
        <taxon>Dehalococcoidales</taxon>
        <taxon>Dehalococcoidaceae</taxon>
        <taxon>Dehalococcoides</taxon>
    </lineage>
</organism>
<proteinExistence type="predicted"/>
<evidence type="ECO:0000259" key="2">
    <source>
        <dbReference type="PROSITE" id="PS51352"/>
    </source>
</evidence>
<dbReference type="PROSITE" id="PS51352">
    <property type="entry name" value="THIOREDOXIN_2"/>
    <property type="match status" value="1"/>
</dbReference>
<dbReference type="InterPro" id="IPR050553">
    <property type="entry name" value="Thioredoxin_ResA/DsbE_sf"/>
</dbReference>
<evidence type="ECO:0000256" key="1">
    <source>
        <dbReference type="SAM" id="SignalP"/>
    </source>
</evidence>
<dbReference type="PANTHER" id="PTHR42852">
    <property type="entry name" value="THIOL:DISULFIDE INTERCHANGE PROTEIN DSBE"/>
    <property type="match status" value="1"/>
</dbReference>
<feature type="signal peptide" evidence="1">
    <location>
        <begin position="1"/>
        <end position="20"/>
    </location>
</feature>
<dbReference type="InterPro" id="IPR036249">
    <property type="entry name" value="Thioredoxin-like_sf"/>
</dbReference>
<dbReference type="GO" id="GO:0016209">
    <property type="term" value="F:antioxidant activity"/>
    <property type="evidence" value="ECO:0007669"/>
    <property type="project" value="InterPro"/>
</dbReference>
<evidence type="ECO:0000313" key="4">
    <source>
        <dbReference type="Proteomes" id="UP000053577"/>
    </source>
</evidence>
<gene>
    <name evidence="3" type="ORF">DA01_00990</name>
</gene>
<dbReference type="PANTHER" id="PTHR42852:SF13">
    <property type="entry name" value="PROTEIN DIPZ"/>
    <property type="match status" value="1"/>
</dbReference>
<dbReference type="RefSeq" id="WP_058292106.1">
    <property type="nucleotide sequence ID" value="NZ_JGYD01000010.1"/>
</dbReference>
<dbReference type="Proteomes" id="UP000053577">
    <property type="component" value="Unassembled WGS sequence"/>
</dbReference>
<keyword evidence="1" id="KW-0732">Signal</keyword>
<feature type="domain" description="Thioredoxin" evidence="2">
    <location>
        <begin position="38"/>
        <end position="178"/>
    </location>
</feature>
<dbReference type="Gene3D" id="3.40.30.10">
    <property type="entry name" value="Glutaredoxin"/>
    <property type="match status" value="1"/>
</dbReference>
<dbReference type="SUPFAM" id="SSF52833">
    <property type="entry name" value="Thioredoxin-like"/>
    <property type="match status" value="1"/>
</dbReference>
<reference evidence="3 4" key="1">
    <citation type="journal article" date="2015" name="Sci. Rep.">
        <title>A comparative genomics and reductive dehalogenase gene transcription study of two chloroethene-respiring bacteria, Dehalococcoides mccartyi strains MB and 11a.</title>
        <authorList>
            <person name="Low A."/>
            <person name="Shen Z."/>
            <person name="Cheng D."/>
            <person name="Rogers M.J."/>
            <person name="Lee P.K."/>
            <person name="He J."/>
        </authorList>
    </citation>
    <scope>NUCLEOTIDE SEQUENCE [LARGE SCALE GENOMIC DNA]</scope>
    <source>
        <strain evidence="3 4">MB</strain>
    </source>
</reference>
<dbReference type="PATRIC" id="fig|61435.5.peg.204"/>
<dbReference type="OrthoDB" id="25753at2"/>
<protein>
    <submittedName>
        <fullName evidence="3">Thiol-disulfide oxidoreductase</fullName>
    </submittedName>
</protein>
<dbReference type="EMBL" id="JGYD01000010">
    <property type="protein sequence ID" value="KSV18580.1"/>
    <property type="molecule type" value="Genomic_DNA"/>
</dbReference>
<feature type="chain" id="PRO_5006894136" evidence="1">
    <location>
        <begin position="21"/>
        <end position="178"/>
    </location>
</feature>
<dbReference type="GO" id="GO:0016491">
    <property type="term" value="F:oxidoreductase activity"/>
    <property type="evidence" value="ECO:0007669"/>
    <property type="project" value="InterPro"/>
</dbReference>
<sequence length="178" mass="19502">MKRKLITLSFLLIGSLCLSACNQAAPLSPDDGEAVTGIRINNLAPDFSLKDLTGQDISLSGLKGSGVVLNFWMISCGYCQDEMPFFEAAYNENKSLPGGIKVFMVNIRESQSLIERFMANTGFTFPVLLDTTGDIGQLYNANYIPITYFINAEGIIKAIKFGGFSSQTDFDNQLKKIT</sequence>
<dbReference type="InterPro" id="IPR000866">
    <property type="entry name" value="AhpC/TSA"/>
</dbReference>
<evidence type="ECO:0000313" key="3">
    <source>
        <dbReference type="EMBL" id="KSV18580.1"/>
    </source>
</evidence>